<dbReference type="InterPro" id="IPR012677">
    <property type="entry name" value="Nucleotide-bd_a/b_plait_sf"/>
</dbReference>
<evidence type="ECO:0000259" key="3">
    <source>
        <dbReference type="PROSITE" id="PS50102"/>
    </source>
</evidence>
<dbReference type="Gene3D" id="3.30.70.330">
    <property type="match status" value="2"/>
</dbReference>
<evidence type="ECO:0000256" key="1">
    <source>
        <dbReference type="PROSITE-ProRule" id="PRU00176"/>
    </source>
</evidence>
<dbReference type="PROSITE" id="PS50102">
    <property type="entry name" value="RRM"/>
    <property type="match status" value="2"/>
</dbReference>
<proteinExistence type="predicted"/>
<dbReference type="InterPro" id="IPR035979">
    <property type="entry name" value="RBD_domain_sf"/>
</dbReference>
<dbReference type="InterPro" id="IPR034352">
    <property type="entry name" value="Rim4_RRM1"/>
</dbReference>
<gene>
    <name evidence="4" type="primary">RIM4</name>
    <name evidence="4" type="ORF">BN1211_1899</name>
</gene>
<evidence type="ECO:0000313" key="4">
    <source>
        <dbReference type="EMBL" id="CEP21723.1"/>
    </source>
</evidence>
<evidence type="ECO:0000313" key="5">
    <source>
        <dbReference type="Proteomes" id="UP000038830"/>
    </source>
</evidence>
<dbReference type="SMART" id="SM00360">
    <property type="entry name" value="RRM"/>
    <property type="match status" value="2"/>
</dbReference>
<organism evidence="4 5">
    <name type="scientific">Cyberlindnera jadinii (strain ATCC 18201 / CBS 1600 / BCRC 20928 / JCM 3617 / NBRC 0987 / NRRL Y-1542)</name>
    <name type="common">Torula yeast</name>
    <name type="synonym">Candida utilis</name>
    <dbReference type="NCBI Taxonomy" id="983966"/>
    <lineage>
        <taxon>Eukaryota</taxon>
        <taxon>Fungi</taxon>
        <taxon>Dikarya</taxon>
        <taxon>Ascomycota</taxon>
        <taxon>Saccharomycotina</taxon>
        <taxon>Saccharomycetes</taxon>
        <taxon>Phaffomycetales</taxon>
        <taxon>Phaffomycetaceae</taxon>
        <taxon>Cyberlindnera</taxon>
    </lineage>
</organism>
<keyword evidence="1" id="KW-0694">RNA-binding</keyword>
<protein>
    <recommendedName>
        <fullName evidence="3">RRM domain-containing protein</fullName>
    </recommendedName>
</protein>
<dbReference type="PANTHER" id="PTHR23147">
    <property type="entry name" value="SERINE/ARGININE RICH SPLICING FACTOR"/>
    <property type="match status" value="1"/>
</dbReference>
<feature type="domain" description="RRM" evidence="3">
    <location>
        <begin position="278"/>
        <end position="352"/>
    </location>
</feature>
<reference evidence="5" key="1">
    <citation type="journal article" date="2015" name="J. Biotechnol.">
        <title>The structure of the Cyberlindnera jadinii genome and its relation to Candida utilis analyzed by the occurrence of single nucleotide polymorphisms.</title>
        <authorList>
            <person name="Rupp O."/>
            <person name="Brinkrolf K."/>
            <person name="Buerth C."/>
            <person name="Kunigo M."/>
            <person name="Schneider J."/>
            <person name="Jaenicke S."/>
            <person name="Goesmann A."/>
            <person name="Puehler A."/>
            <person name="Jaeger K.-E."/>
            <person name="Ernst J.F."/>
        </authorList>
    </citation>
    <scope>NUCLEOTIDE SEQUENCE [LARGE SCALE GENOMIC DNA]</scope>
    <source>
        <strain evidence="5">ATCC 18201 / CBS 1600 / BCRC 20928 / JCM 3617 / NBRC 0987 / NRRL Y-1542</strain>
    </source>
</reference>
<name>A0A0H5C1U0_CYBJN</name>
<feature type="region of interest" description="Disordered" evidence="2">
    <location>
        <begin position="28"/>
        <end position="62"/>
    </location>
</feature>
<dbReference type="Proteomes" id="UP000038830">
    <property type="component" value="Unassembled WGS sequence"/>
</dbReference>
<dbReference type="SUPFAM" id="SSF54928">
    <property type="entry name" value="RNA-binding domain, RBD"/>
    <property type="match status" value="2"/>
</dbReference>
<dbReference type="InterPro" id="IPR000504">
    <property type="entry name" value="RRM_dom"/>
</dbReference>
<feature type="domain" description="RRM" evidence="3">
    <location>
        <begin position="102"/>
        <end position="192"/>
    </location>
</feature>
<feature type="compositionally biased region" description="Polar residues" evidence="2">
    <location>
        <begin position="492"/>
        <end position="511"/>
    </location>
</feature>
<dbReference type="EMBL" id="CDQK01000002">
    <property type="protein sequence ID" value="CEP21723.1"/>
    <property type="molecule type" value="Genomic_DNA"/>
</dbReference>
<evidence type="ECO:0000256" key="2">
    <source>
        <dbReference type="SAM" id="MobiDB-lite"/>
    </source>
</evidence>
<sequence>MSSKAPLFTVVEDIEGNLERLQEFEKGTELDPELDPGYNAADLLPTTFSSSEDSEMDSDSDADAELDLLEDDDNTANETLEAVPAGEEKSEDVCSFRGRPSSCVFVASLAAALSDDELSASVTKHFEKWGTLALIKVLRDPSNRPYAFVQYTNDADAKRALKEAQHTILNGRTIRCEPAKVNRTLYIATSNDTEISSKEVMDMLGKYGEIEQVIGDNDSNYKKSNFNRAWFCQFAYRDDAIRAYANLRLSPNWIVEWAQNIEHPSDGQGEPSVEIDKCSIFVGQLDGKVTKELLAERFSNHGKVADIVLVLRAGNNFAFIRFETEQAAAAAVERENHAVFMDKTMHVQYRELHHKKSRFSSQSTRLNLAPPPVNLPVRRSSTGSGYFKGPMGHFAHMGGSGYHRSYSTSSFGSKGKFSGSRSLSLAGERTSHTPKFFAGAPPFEPEFAGRMYATSAKFDDNSYSSTEKHTPVSSPSNQTMNSSSHGEAKSVFTATSISGTSENPDHSSTNYAPKHPHRRSMSHMIPSPSSAHMVPPPYYYYAYPEDCMMQQYDGKLQSYVPYVPFPYYPESSFVGYPPQHPTGLLPGMIPPGPPYMYYGIPPVVPNAGDDHGKHNHWKLPPFLVQNTKKNSIIELYKFLSLKQK</sequence>
<dbReference type="CDD" id="cd12453">
    <property type="entry name" value="RRM1_RIM4_like"/>
    <property type="match status" value="1"/>
</dbReference>
<feature type="compositionally biased region" description="Acidic residues" evidence="2">
    <location>
        <begin position="52"/>
        <end position="62"/>
    </location>
</feature>
<feature type="compositionally biased region" description="Low complexity" evidence="2">
    <location>
        <begin position="473"/>
        <end position="484"/>
    </location>
</feature>
<dbReference type="AlphaFoldDB" id="A0A0H5C1U0"/>
<dbReference type="CDD" id="cd12454">
    <property type="entry name" value="RRM2_RIM4_like"/>
    <property type="match status" value="1"/>
</dbReference>
<dbReference type="Pfam" id="PF00076">
    <property type="entry name" value="RRM_1"/>
    <property type="match status" value="2"/>
</dbReference>
<dbReference type="InterPro" id="IPR050907">
    <property type="entry name" value="SRSF"/>
</dbReference>
<dbReference type="GO" id="GO:0003723">
    <property type="term" value="F:RNA binding"/>
    <property type="evidence" value="ECO:0007669"/>
    <property type="project" value="UniProtKB-UniRule"/>
</dbReference>
<feature type="region of interest" description="Disordered" evidence="2">
    <location>
        <begin position="459"/>
        <end position="527"/>
    </location>
</feature>
<accession>A0A0H5C1U0</accession>